<dbReference type="Proteomes" id="UP000887116">
    <property type="component" value="Unassembled WGS sequence"/>
</dbReference>
<dbReference type="InterPro" id="IPR050932">
    <property type="entry name" value="TM2D1-3-like"/>
</dbReference>
<comment type="similarity">
    <text evidence="2">Belongs to the TM2 family.</text>
</comment>
<gene>
    <name evidence="11" type="primary">amx</name>
    <name evidence="11" type="ORF">TNCT_365021</name>
</gene>
<keyword evidence="3 9" id="KW-0812">Transmembrane</keyword>
<evidence type="ECO:0000256" key="6">
    <source>
        <dbReference type="ARBA" id="ARBA00023136"/>
    </source>
</evidence>
<evidence type="ECO:0000256" key="2">
    <source>
        <dbReference type="ARBA" id="ARBA00008284"/>
    </source>
</evidence>
<evidence type="ECO:0000256" key="9">
    <source>
        <dbReference type="SAM" id="Phobius"/>
    </source>
</evidence>
<protein>
    <submittedName>
        <fullName evidence="11">TM2 domain-containing protein almondex</fullName>
    </submittedName>
</protein>
<sequence>MSILKNLRKIDLKLIAEELEENVPDNAKIFEIKKLIENSADQEFVRGIVKSIVEDRTTKAANEQARGDDQQLESTTSGVLLGCLELIRCKFTFIFLFVLCIGGIGERNSRRHTIFAPSSSHALRHSAKRHMLSEVENGDNSSFLIDYTKPSSDSLIQHSGPIKSESNHTTTSSLSSTEGSSDSCYTTGPCYTLSGNCIKCTFNYSCVYGEETNITCEAINARCQGNKTFIKTHICRYCYQTPSHEHTCQRNTSCHVVSAPRQRYITKCTVKPHVLCLGNKNFAKHVLCNWTKGYSWGTALLLSIIFGGFGVDRFYLGMWQEGIGKLFSFGGLGVWTLIDVILIATGYLGPADHSLYIRH</sequence>
<dbReference type="PANTHER" id="PTHR21016">
    <property type="entry name" value="BETA-AMYLOID BINDING PROTEIN-RELATED"/>
    <property type="match status" value="1"/>
</dbReference>
<evidence type="ECO:0000256" key="3">
    <source>
        <dbReference type="ARBA" id="ARBA00022692"/>
    </source>
</evidence>
<comment type="caution">
    <text evidence="11">The sequence shown here is derived from an EMBL/GenBank/DDBJ whole genome shotgun (WGS) entry which is preliminary data.</text>
</comment>
<dbReference type="InterPro" id="IPR007829">
    <property type="entry name" value="TM2"/>
</dbReference>
<evidence type="ECO:0000313" key="11">
    <source>
        <dbReference type="EMBL" id="GFR07792.1"/>
    </source>
</evidence>
<feature type="transmembrane region" description="Helical" evidence="9">
    <location>
        <begin position="327"/>
        <end position="349"/>
    </location>
</feature>
<dbReference type="Pfam" id="PF05154">
    <property type="entry name" value="TM2"/>
    <property type="match status" value="1"/>
</dbReference>
<proteinExistence type="inferred from homology"/>
<feature type="domain" description="TM2" evidence="10">
    <location>
        <begin position="293"/>
        <end position="341"/>
    </location>
</feature>
<name>A0A8X6LGQ9_TRICU</name>
<keyword evidence="4" id="KW-0732">Signal</keyword>
<keyword evidence="5 9" id="KW-1133">Transmembrane helix</keyword>
<dbReference type="PANTHER" id="PTHR21016:SF7">
    <property type="entry name" value="TM2 DOMAIN-CONTAINING PROTEIN 3"/>
    <property type="match status" value="1"/>
</dbReference>
<feature type="transmembrane region" description="Helical" evidence="9">
    <location>
        <begin position="294"/>
        <end position="315"/>
    </location>
</feature>
<evidence type="ECO:0000256" key="7">
    <source>
        <dbReference type="ARBA" id="ARBA00023180"/>
    </source>
</evidence>
<reference evidence="11" key="1">
    <citation type="submission" date="2020-07" db="EMBL/GenBank/DDBJ databases">
        <title>Multicomponent nature underlies the extraordinary mechanical properties of spider dragline silk.</title>
        <authorList>
            <person name="Kono N."/>
            <person name="Nakamura H."/>
            <person name="Mori M."/>
            <person name="Yoshida Y."/>
            <person name="Ohtoshi R."/>
            <person name="Malay A.D."/>
            <person name="Moran D.A.P."/>
            <person name="Tomita M."/>
            <person name="Numata K."/>
            <person name="Arakawa K."/>
        </authorList>
    </citation>
    <scope>NUCLEOTIDE SEQUENCE</scope>
</reference>
<organism evidence="11 12">
    <name type="scientific">Trichonephila clavata</name>
    <name type="common">Joro spider</name>
    <name type="synonym">Nephila clavata</name>
    <dbReference type="NCBI Taxonomy" id="2740835"/>
    <lineage>
        <taxon>Eukaryota</taxon>
        <taxon>Metazoa</taxon>
        <taxon>Ecdysozoa</taxon>
        <taxon>Arthropoda</taxon>
        <taxon>Chelicerata</taxon>
        <taxon>Arachnida</taxon>
        <taxon>Araneae</taxon>
        <taxon>Araneomorphae</taxon>
        <taxon>Entelegynae</taxon>
        <taxon>Araneoidea</taxon>
        <taxon>Nephilidae</taxon>
        <taxon>Trichonephila</taxon>
    </lineage>
</organism>
<evidence type="ECO:0000256" key="8">
    <source>
        <dbReference type="SAM" id="MobiDB-lite"/>
    </source>
</evidence>
<dbReference type="AlphaFoldDB" id="A0A8X6LGQ9"/>
<dbReference type="OrthoDB" id="10257855at2759"/>
<evidence type="ECO:0000256" key="1">
    <source>
        <dbReference type="ARBA" id="ARBA00004141"/>
    </source>
</evidence>
<feature type="compositionally biased region" description="Low complexity" evidence="8">
    <location>
        <begin position="167"/>
        <end position="183"/>
    </location>
</feature>
<dbReference type="GO" id="GO:0016020">
    <property type="term" value="C:membrane"/>
    <property type="evidence" value="ECO:0007669"/>
    <property type="project" value="UniProtKB-SubCell"/>
</dbReference>
<keyword evidence="7" id="KW-0325">Glycoprotein</keyword>
<evidence type="ECO:0000256" key="5">
    <source>
        <dbReference type="ARBA" id="ARBA00022989"/>
    </source>
</evidence>
<keyword evidence="12" id="KW-1185">Reference proteome</keyword>
<feature type="region of interest" description="Disordered" evidence="8">
    <location>
        <begin position="155"/>
        <end position="183"/>
    </location>
</feature>
<evidence type="ECO:0000256" key="4">
    <source>
        <dbReference type="ARBA" id="ARBA00022729"/>
    </source>
</evidence>
<keyword evidence="6 9" id="KW-0472">Membrane</keyword>
<dbReference type="EMBL" id="BMAO01016335">
    <property type="protein sequence ID" value="GFR07792.1"/>
    <property type="molecule type" value="Genomic_DNA"/>
</dbReference>
<accession>A0A8X6LGQ9</accession>
<evidence type="ECO:0000313" key="12">
    <source>
        <dbReference type="Proteomes" id="UP000887116"/>
    </source>
</evidence>
<comment type="subcellular location">
    <subcellularLocation>
        <location evidence="1">Membrane</location>
        <topology evidence="1">Multi-pass membrane protein</topology>
    </subcellularLocation>
</comment>
<evidence type="ECO:0000259" key="10">
    <source>
        <dbReference type="Pfam" id="PF05154"/>
    </source>
</evidence>